<sequence length="252" mass="27396">MKANPIVGSGTSIEAWAGSRHLAEVEEIDLQHLVPTGSRAVIVAPHPDDEVLGCGGLLQALSRAGNPLLLISVTDGDASHPGSRRWPVERLVQARPLESAEALRRLQIDVDALPWIRAALPDSAVASREDKLRALIAGALQPGDVVFATWREDGHCDHEAVGRAAAAAASAAGARLVEVPIWAWHWADPEDPRLPWQRARKLVIDEAMLARKRQAMQAHASQLEGDPDIHLPPVLDAHALERLLRPFEVFFL</sequence>
<dbReference type="RefSeq" id="WP_090230756.1">
    <property type="nucleotide sequence ID" value="NZ_FNNU01000005.1"/>
</dbReference>
<protein>
    <submittedName>
        <fullName evidence="1">N-acetylglucosaminyl deacetylase, LmbE family</fullName>
    </submittedName>
</protein>
<evidence type="ECO:0000313" key="2">
    <source>
        <dbReference type="Proteomes" id="UP000243778"/>
    </source>
</evidence>
<dbReference type="Pfam" id="PF02585">
    <property type="entry name" value="PIG-L"/>
    <property type="match status" value="1"/>
</dbReference>
<organism evidence="1 2">
    <name type="scientific">Pseudomonas kuykendallii</name>
    <dbReference type="NCBI Taxonomy" id="1007099"/>
    <lineage>
        <taxon>Bacteria</taxon>
        <taxon>Pseudomonadati</taxon>
        <taxon>Pseudomonadota</taxon>
        <taxon>Gammaproteobacteria</taxon>
        <taxon>Pseudomonadales</taxon>
        <taxon>Pseudomonadaceae</taxon>
        <taxon>Pseudomonas</taxon>
    </lineage>
</organism>
<keyword evidence="2" id="KW-1185">Reference proteome</keyword>
<dbReference type="AlphaFoldDB" id="A0A1H3DEN3"/>
<gene>
    <name evidence="1" type="ORF">SAMN05216287_3396</name>
</gene>
<dbReference type="InterPro" id="IPR024078">
    <property type="entry name" value="LmbE-like_dom_sf"/>
</dbReference>
<dbReference type="SUPFAM" id="SSF102588">
    <property type="entry name" value="LmbE-like"/>
    <property type="match status" value="1"/>
</dbReference>
<reference evidence="2" key="1">
    <citation type="submission" date="2016-10" db="EMBL/GenBank/DDBJ databases">
        <authorList>
            <person name="Varghese N."/>
            <person name="Submissions S."/>
        </authorList>
    </citation>
    <scope>NUCLEOTIDE SEQUENCE [LARGE SCALE GENOMIC DNA]</scope>
    <source>
        <strain evidence="2">NRRL B-59562</strain>
    </source>
</reference>
<dbReference type="GO" id="GO:0016811">
    <property type="term" value="F:hydrolase activity, acting on carbon-nitrogen (but not peptide) bonds, in linear amides"/>
    <property type="evidence" value="ECO:0007669"/>
    <property type="project" value="TreeGrafter"/>
</dbReference>
<name>A0A1H3DEN3_9PSED</name>
<evidence type="ECO:0000313" key="1">
    <source>
        <dbReference type="EMBL" id="SDX64885.1"/>
    </source>
</evidence>
<dbReference type="PANTHER" id="PTHR12993:SF29">
    <property type="entry name" value="BLR3841 PROTEIN"/>
    <property type="match status" value="1"/>
</dbReference>
<dbReference type="Proteomes" id="UP000243778">
    <property type="component" value="Unassembled WGS sequence"/>
</dbReference>
<accession>A0A1H3DEN3</accession>
<dbReference type="PANTHER" id="PTHR12993">
    <property type="entry name" value="N-ACETYLGLUCOSAMINYL-PHOSPHATIDYLINOSITOL DE-N-ACETYLASE-RELATED"/>
    <property type="match status" value="1"/>
</dbReference>
<dbReference type="OrthoDB" id="9790023at2"/>
<dbReference type="InterPro" id="IPR003737">
    <property type="entry name" value="GlcNAc_PI_deacetylase-related"/>
</dbReference>
<dbReference type="Gene3D" id="3.40.50.10320">
    <property type="entry name" value="LmbE-like"/>
    <property type="match status" value="1"/>
</dbReference>
<dbReference type="STRING" id="1007099.SAMN05216287_3396"/>
<dbReference type="EMBL" id="FNNU01000005">
    <property type="protein sequence ID" value="SDX64885.1"/>
    <property type="molecule type" value="Genomic_DNA"/>
</dbReference>
<proteinExistence type="predicted"/>